<comment type="caution">
    <text evidence="13">The sequence shown here is derived from an EMBL/GenBank/DDBJ whole genome shotgun (WGS) entry which is preliminary data.</text>
</comment>
<evidence type="ECO:0000256" key="9">
    <source>
        <dbReference type="ARBA" id="ARBA00023285"/>
    </source>
</evidence>
<evidence type="ECO:0000256" key="4">
    <source>
        <dbReference type="ARBA" id="ARBA00022723"/>
    </source>
</evidence>
<organism evidence="13 14">
    <name type="scientific">Algivirga pacifica</name>
    <dbReference type="NCBI Taxonomy" id="1162670"/>
    <lineage>
        <taxon>Bacteria</taxon>
        <taxon>Pseudomonadati</taxon>
        <taxon>Bacteroidota</taxon>
        <taxon>Cytophagia</taxon>
        <taxon>Cytophagales</taxon>
        <taxon>Flammeovirgaceae</taxon>
        <taxon>Algivirga</taxon>
    </lineage>
</organism>
<dbReference type="PANTHER" id="PTHR43622:SF1">
    <property type="entry name" value="3-DEHYDROQUINATE SYNTHASE"/>
    <property type="match status" value="1"/>
</dbReference>
<dbReference type="Proteomes" id="UP001500298">
    <property type="component" value="Unassembled WGS sequence"/>
</dbReference>
<dbReference type="EC" id="4.2.3.4" evidence="10"/>
<dbReference type="InterPro" id="IPR030963">
    <property type="entry name" value="DHQ_synth_fam"/>
</dbReference>
<gene>
    <name evidence="13" type="primary">aroB</name>
    <name evidence="13" type="ORF">GCM10023331_34950</name>
</gene>
<comment type="function">
    <text evidence="3">Catalyzes the conversion of 3-deoxy-D-arabino-heptulosonate 7-phosphate (DAHP) to dehydroquinate (DHQ).</text>
</comment>
<keyword evidence="5" id="KW-0547">Nucleotide-binding</keyword>
<dbReference type="RefSeq" id="WP_345374154.1">
    <property type="nucleotide sequence ID" value="NZ_BAABJX010000056.1"/>
</dbReference>
<evidence type="ECO:0000256" key="3">
    <source>
        <dbReference type="ARBA" id="ARBA00003485"/>
    </source>
</evidence>
<keyword evidence="14" id="KW-1185">Reference proteome</keyword>
<dbReference type="Gene3D" id="3.40.50.1970">
    <property type="match status" value="1"/>
</dbReference>
<dbReference type="Gene3D" id="1.20.1090.10">
    <property type="entry name" value="Dehydroquinate synthase-like - alpha domain"/>
    <property type="match status" value="1"/>
</dbReference>
<evidence type="ECO:0000259" key="11">
    <source>
        <dbReference type="Pfam" id="PF01761"/>
    </source>
</evidence>
<dbReference type="NCBIfam" id="TIGR01357">
    <property type="entry name" value="aroB"/>
    <property type="match status" value="1"/>
</dbReference>
<dbReference type="PANTHER" id="PTHR43622">
    <property type="entry name" value="3-DEHYDROQUINATE SYNTHASE"/>
    <property type="match status" value="1"/>
</dbReference>
<dbReference type="Pfam" id="PF24621">
    <property type="entry name" value="DHQS_C"/>
    <property type="match status" value="1"/>
</dbReference>
<evidence type="ECO:0000256" key="8">
    <source>
        <dbReference type="ARBA" id="ARBA00023239"/>
    </source>
</evidence>
<dbReference type="Pfam" id="PF01761">
    <property type="entry name" value="DHQ_synthase"/>
    <property type="match status" value="1"/>
</dbReference>
<dbReference type="CDD" id="cd08195">
    <property type="entry name" value="DHQS"/>
    <property type="match status" value="1"/>
</dbReference>
<keyword evidence="8" id="KW-0456">Lyase</keyword>
<evidence type="ECO:0000313" key="13">
    <source>
        <dbReference type="EMBL" id="GAA4847233.1"/>
    </source>
</evidence>
<comment type="cofactor">
    <cofactor evidence="1">
        <name>NAD(+)</name>
        <dbReference type="ChEBI" id="CHEBI:57540"/>
    </cofactor>
</comment>
<dbReference type="SUPFAM" id="SSF56796">
    <property type="entry name" value="Dehydroquinate synthase-like"/>
    <property type="match status" value="1"/>
</dbReference>
<evidence type="ECO:0000256" key="10">
    <source>
        <dbReference type="NCBIfam" id="TIGR01357"/>
    </source>
</evidence>
<dbReference type="InterPro" id="IPR050071">
    <property type="entry name" value="Dehydroquinate_synthase"/>
</dbReference>
<sequence>MQTNRVSFKQKLDAAVFEELQRYTKVAVIVDENTVTHCYPKIKQWLPEHTVIQIQSGEENKTIETCTKIWQALTDARFDRKSFVLNLGGGVIGDMGGFCASTYKRGIDFWQMPTTLLSQVDASVGGKLGVDFGKLKNHIGIFRVPDHVVICPDFLETLPQNELRSGYAEVIKHGLIANKEEWQDLSSKSLLEQDWEGVIQRSVAIKKNVVENDPTEKGLRKILNFGHTIGHAIESYLLDISGRKLLHGEAIAIGMICEAYLSVKKAGLPESELDSIQDYILKVYGKVELTDADIPHLQDYMLQDKKNEGEKINCSLLEATGDCGFDYVVSWDEAKESIAYYMSL</sequence>
<dbReference type="InterPro" id="IPR056179">
    <property type="entry name" value="DHQS_C"/>
</dbReference>
<reference evidence="14" key="1">
    <citation type="journal article" date="2019" name="Int. J. Syst. Evol. Microbiol.">
        <title>The Global Catalogue of Microorganisms (GCM) 10K type strain sequencing project: providing services to taxonomists for standard genome sequencing and annotation.</title>
        <authorList>
            <consortium name="The Broad Institute Genomics Platform"/>
            <consortium name="The Broad Institute Genome Sequencing Center for Infectious Disease"/>
            <person name="Wu L."/>
            <person name="Ma J."/>
        </authorList>
    </citation>
    <scope>NUCLEOTIDE SEQUENCE [LARGE SCALE GENOMIC DNA]</scope>
    <source>
        <strain evidence="14">JCM 18326</strain>
    </source>
</reference>
<keyword evidence="7" id="KW-0520">NAD</keyword>
<comment type="cofactor">
    <cofactor evidence="2">
        <name>Co(2+)</name>
        <dbReference type="ChEBI" id="CHEBI:48828"/>
    </cofactor>
</comment>
<feature type="domain" description="3-dehydroquinate synthase N-terminal" evidence="11">
    <location>
        <begin position="52"/>
        <end position="164"/>
    </location>
</feature>
<evidence type="ECO:0000256" key="5">
    <source>
        <dbReference type="ARBA" id="ARBA00022741"/>
    </source>
</evidence>
<evidence type="ECO:0000313" key="14">
    <source>
        <dbReference type="Proteomes" id="UP001500298"/>
    </source>
</evidence>
<feature type="domain" description="3-dehydroquinate synthase C-terminal" evidence="12">
    <location>
        <begin position="166"/>
        <end position="307"/>
    </location>
</feature>
<dbReference type="InterPro" id="IPR030960">
    <property type="entry name" value="DHQS/DOIS_N"/>
</dbReference>
<accession>A0ABP9DI90</accession>
<protein>
    <recommendedName>
        <fullName evidence="10">3-dehydroquinate synthase</fullName>
        <ecNumber evidence="10">4.2.3.4</ecNumber>
    </recommendedName>
</protein>
<evidence type="ECO:0000256" key="2">
    <source>
        <dbReference type="ARBA" id="ARBA00001941"/>
    </source>
</evidence>
<dbReference type="InterPro" id="IPR016037">
    <property type="entry name" value="DHQ_synth_AroB"/>
</dbReference>
<keyword evidence="6" id="KW-0862">Zinc</keyword>
<dbReference type="EMBL" id="BAABJX010000056">
    <property type="protein sequence ID" value="GAA4847233.1"/>
    <property type="molecule type" value="Genomic_DNA"/>
</dbReference>
<dbReference type="PIRSF" id="PIRSF001455">
    <property type="entry name" value="DHQ_synth"/>
    <property type="match status" value="1"/>
</dbReference>
<name>A0ABP9DI90_9BACT</name>
<proteinExistence type="predicted"/>
<evidence type="ECO:0000256" key="6">
    <source>
        <dbReference type="ARBA" id="ARBA00022833"/>
    </source>
</evidence>
<evidence type="ECO:0000259" key="12">
    <source>
        <dbReference type="Pfam" id="PF24621"/>
    </source>
</evidence>
<evidence type="ECO:0000256" key="1">
    <source>
        <dbReference type="ARBA" id="ARBA00001911"/>
    </source>
</evidence>
<evidence type="ECO:0000256" key="7">
    <source>
        <dbReference type="ARBA" id="ARBA00023027"/>
    </source>
</evidence>
<keyword evidence="4" id="KW-0479">Metal-binding</keyword>
<keyword evidence="9" id="KW-0170">Cobalt</keyword>